<evidence type="ECO:0000313" key="15">
    <source>
        <dbReference type="EMBL" id="KAF3188752.1"/>
    </source>
</evidence>
<evidence type="ECO:0000256" key="1">
    <source>
        <dbReference type="ARBA" id="ARBA00004123"/>
    </source>
</evidence>
<dbReference type="CDD" id="cd06662">
    <property type="entry name" value="SURF1"/>
    <property type="match status" value="1"/>
</dbReference>
<feature type="domain" description="Mediator complex subunit Med12" evidence="14">
    <location>
        <begin position="296"/>
        <end position="359"/>
    </location>
</feature>
<keyword evidence="13" id="KW-0472">Membrane</keyword>
<dbReference type="Pfam" id="PF09497">
    <property type="entry name" value="Med12"/>
    <property type="match status" value="1"/>
</dbReference>
<feature type="transmembrane region" description="Helical" evidence="13">
    <location>
        <begin position="1594"/>
        <end position="1615"/>
    </location>
</feature>
<keyword evidence="5" id="KW-0678">Repressor</keyword>
<evidence type="ECO:0000256" key="5">
    <source>
        <dbReference type="ARBA" id="ARBA00022491"/>
    </source>
</evidence>
<feature type="compositionally biased region" description="Basic residues" evidence="12">
    <location>
        <begin position="165"/>
        <end position="174"/>
    </location>
</feature>
<comment type="caution">
    <text evidence="15">The sequence shown here is derived from an EMBL/GenBank/DDBJ whole genome shotgun (WGS) entry which is preliminary data.</text>
</comment>
<comment type="subunit">
    <text evidence="3">Component of the SRB8-11 complex, which itself associates with the Mediator complex.</text>
</comment>
<comment type="function">
    <text evidence="10">Component of the SRB8-11 complex. The SRB8-11 complex is a regulatory module of the Mediator complex which is itself involved in regulation of basal and activated RNA polymerase II-dependent transcription. The SRB8-11 complex may be involved in the transcriptional repression of a subset of genes regulated by Mediator. It may inhibit the association of the Mediator complex with RNA polymerase II to form the holoenzyme complex.</text>
</comment>
<keyword evidence="7" id="KW-0010">Activator</keyword>
<feature type="region of interest" description="Disordered" evidence="12">
    <location>
        <begin position="162"/>
        <end position="190"/>
    </location>
</feature>
<dbReference type="InterPro" id="IPR057344">
    <property type="entry name" value="ARM_SRB8"/>
</dbReference>
<dbReference type="GO" id="GO:0016592">
    <property type="term" value="C:mediator complex"/>
    <property type="evidence" value="ECO:0007669"/>
    <property type="project" value="InterPro"/>
</dbReference>
<evidence type="ECO:0000256" key="6">
    <source>
        <dbReference type="ARBA" id="ARBA00023015"/>
    </source>
</evidence>
<keyword evidence="9" id="KW-0539">Nucleus</keyword>
<sequence>MSTVTKPRQQRGGRRPSQPHTGPNPSPLVIPGPQSQPQSQSHASTPTSSAQSARAPHSRTSSKSANVIDLTSPTLPTPIRSRGRSGSISRSVAASPSVLRSAAQEAFPPAMPSKGQLVVTNSRKKACYSFPFPTTAQQQQNSQAPFLVSFNNSVPVELKMLPQPAHKKPKRSTRQKVAPQPTTQTASKDNKLKSYMIEPPLGCHSYPFRDNSGKELKDPKFPDFFPWKGTHPEDHVTESAARTGFSDKMHSGEQSSAKVLLAPLIKKNVGVDIISSIFVTILEKRQHIGRINTPSTFKFPPRVTFPGAKKESWLRDLANPDIPLRRLSRTIPLGLRGKELLDECTAKNIPLLRALWYVRCVGANELRSLKRKGAGSLAVGNETKWLREWTQGVVQYLEKGMADCGKDGQSKPSGKAEASSSSSTSVARSTWKLRMTYILRLTSQLYSENLLDRGAFLEWYITLLETCSLDKLPLAMLILQIEWDHIVSSQPGNTKSSDGSTSPRKAAIDFLDRTRAPYDIEDVTTMFLALSKDYHQTVKALCEWAVTSLRVGLHRLYFAVRLLRKFSRLGIQIQPPIHDFLLATGGGRRCKKHVYLLISELVRSKHFTAGKYMSWLISRGALMRHGSIDEEQPCYIRLLAEIPVNHQHTPSAQRNLRSNLLLQKGFFVNAEAASLAKAKEIVMDRIPGIFVTGNGKLPMVVKSESAFTFEEIKFLHGLTRNVMSELGFWVCAAVRKRQAQSTAPDNRGVNSLGWRPSISELPSTISPGEFLLVRKVLEELEDFGVLAEVIKLVSNSENPEILSAAADTLSSNVDVYFAIGIVGDILKALFDRYKALQVKRTMEHRPVEHYLTTSLFNFAQYQGCDGDIRQSLESDLLLGKTQAMLPHSLGDTLAEFGEGELDEGVEGLLSGTIPVQAAAVTKAFKVLVERVENGFRGTDMAVYKRFPRLLASLRQLDSTTFDPLMENWMIDTIKNTSRPNLAVAFSNMLVAGCFELNNVIRITSEIVGQAGEDSGSIEAADVTELAFQTLALLLDDEDAKLDLTEQEMYSLRLERKRFRATNGKLFVGIFRKAIKLCVAAADPNLDSRLEYSMNNDIVLDLLRNLAFSDFDILVSELVEPLAPQSNPLISKHLSLLIDHLLDEHDSSGELYYNVRLCQLKMRLIFEAEISHASDTAESANLRNAVTKAFVSSITEMDSDRGAIWADLVSVLDDTCVSQIRVYTEEMILNAPGFPNASGSFIAVDEGSTDEEGIKRAGEMLARSLISAIDVTAGRNTGGGDMGTWLPPILADKMNVVLQALSGAGGEVTIQSDGVVTGGKETVGKVYKRLRSWVILFLRIVALHIAEFGSPKTSVVEQGRMVIGLCALLENRCVQNDDFMSEFALDVACAIIDDMNEESRQHIRRFLKRRYDLPQIGYMLGGIEALSMGHTGGVAGNVGATSEWLKGMSRGRLVEYSLKPWEQVSDPTPVAGDNDTSLSMTLFHARKVGGWISKGLADRRKRRKVGGERALPSGEVLVEGLLREPPKKNSFTPDNKPEEGKWYFPDVKEMAGWTGAQEVMVEETMDHTILAIMDRQSKGIPIGRVPEVNLRNNHFQYIVTWYSLGIATSIMFYLVIRRPPRDITKKVRLQKDWA</sequence>
<dbReference type="Proteomes" id="UP000479691">
    <property type="component" value="Unassembled WGS sequence"/>
</dbReference>
<protein>
    <recommendedName>
        <fullName evidence="4">Mediator of RNA polymerase II transcription subunit 12</fullName>
    </recommendedName>
    <alternativeName>
        <fullName evidence="11">Mediator complex subunit 12</fullName>
    </alternativeName>
</protein>
<evidence type="ECO:0000313" key="16">
    <source>
        <dbReference type="Proteomes" id="UP000479691"/>
    </source>
</evidence>
<reference evidence="15 16" key="1">
    <citation type="submission" date="2019-06" db="EMBL/GenBank/DDBJ databases">
        <authorList>
            <person name="Palmer J.M."/>
        </authorList>
    </citation>
    <scope>NUCLEOTIDE SEQUENCE [LARGE SCALE GENOMIC DNA]</scope>
    <source>
        <strain evidence="15 16">TWF788</strain>
    </source>
</reference>
<dbReference type="SMART" id="SM01281">
    <property type="entry name" value="Med12"/>
    <property type="match status" value="1"/>
</dbReference>
<feature type="compositionally biased region" description="Polar residues" evidence="12">
    <location>
        <begin position="58"/>
        <end position="74"/>
    </location>
</feature>
<evidence type="ECO:0000256" key="12">
    <source>
        <dbReference type="SAM" id="MobiDB-lite"/>
    </source>
</evidence>
<evidence type="ECO:0000256" key="13">
    <source>
        <dbReference type="SAM" id="Phobius"/>
    </source>
</evidence>
<dbReference type="PANTHER" id="PTHR46567">
    <property type="entry name" value="MEDIATOR OF RNA POLYMERASE II TRANSCRIPTION SUBUNIT 12"/>
    <property type="match status" value="1"/>
</dbReference>
<dbReference type="InterPro" id="IPR002994">
    <property type="entry name" value="Surf1/Shy1"/>
</dbReference>
<keyword evidence="8" id="KW-0804">Transcription</keyword>
<dbReference type="EMBL" id="JAABOE010000010">
    <property type="protein sequence ID" value="KAF3188752.1"/>
    <property type="molecule type" value="Genomic_DNA"/>
</dbReference>
<dbReference type="PROSITE" id="PS50895">
    <property type="entry name" value="SURF1"/>
    <property type="match status" value="1"/>
</dbReference>
<evidence type="ECO:0000256" key="10">
    <source>
        <dbReference type="ARBA" id="ARBA00025661"/>
    </source>
</evidence>
<evidence type="ECO:0000256" key="7">
    <source>
        <dbReference type="ARBA" id="ARBA00023159"/>
    </source>
</evidence>
<dbReference type="PANTHER" id="PTHR46567:SF1">
    <property type="entry name" value="MEDIATOR OF RNA POLYMERASE II TRANSCRIPTION SUBUNIT 12"/>
    <property type="match status" value="1"/>
</dbReference>
<evidence type="ECO:0000256" key="4">
    <source>
        <dbReference type="ARBA" id="ARBA00019622"/>
    </source>
</evidence>
<evidence type="ECO:0000256" key="9">
    <source>
        <dbReference type="ARBA" id="ARBA00023242"/>
    </source>
</evidence>
<dbReference type="Pfam" id="PF25326">
    <property type="entry name" value="ARM_SRB8"/>
    <property type="match status" value="1"/>
</dbReference>
<comment type="subcellular location">
    <subcellularLocation>
        <location evidence="1">Nucleus</location>
    </subcellularLocation>
</comment>
<keyword evidence="6" id="KW-0805">Transcription regulation</keyword>
<dbReference type="GO" id="GO:0016020">
    <property type="term" value="C:membrane"/>
    <property type="evidence" value="ECO:0007669"/>
    <property type="project" value="InterPro"/>
</dbReference>
<dbReference type="GO" id="GO:0003712">
    <property type="term" value="F:transcription coregulator activity"/>
    <property type="evidence" value="ECO:0007669"/>
    <property type="project" value="InterPro"/>
</dbReference>
<feature type="compositionally biased region" description="Low complexity" evidence="12">
    <location>
        <begin position="78"/>
        <end position="98"/>
    </location>
</feature>
<dbReference type="GO" id="GO:0006357">
    <property type="term" value="P:regulation of transcription by RNA polymerase II"/>
    <property type="evidence" value="ECO:0007669"/>
    <property type="project" value="InterPro"/>
</dbReference>
<evidence type="ECO:0000256" key="11">
    <source>
        <dbReference type="ARBA" id="ARBA00032010"/>
    </source>
</evidence>
<evidence type="ECO:0000256" key="3">
    <source>
        <dbReference type="ARBA" id="ARBA00011629"/>
    </source>
</evidence>
<comment type="similarity">
    <text evidence="2">Belongs to the Mediator complex subunit 12 family.</text>
</comment>
<keyword evidence="13" id="KW-0812">Transmembrane</keyword>
<keyword evidence="13" id="KW-1133">Transmembrane helix</keyword>
<feature type="compositionally biased region" description="Low complexity" evidence="12">
    <location>
        <begin position="33"/>
        <end position="55"/>
    </location>
</feature>
<dbReference type="InterPro" id="IPR019035">
    <property type="entry name" value="Mediator_Med12"/>
</dbReference>
<feature type="region of interest" description="Disordered" evidence="12">
    <location>
        <begin position="1"/>
        <end position="102"/>
    </location>
</feature>
<accession>A0A7C8U2N2</accession>
<gene>
    <name evidence="15" type="primary">SRB8</name>
    <name evidence="15" type="ORF">TWF788_000487</name>
</gene>
<organism evidence="15 16">
    <name type="scientific">Orbilia oligospora</name>
    <name type="common">Nematode-trapping fungus</name>
    <name type="synonym">Arthrobotrys oligospora</name>
    <dbReference type="NCBI Taxonomy" id="2813651"/>
    <lineage>
        <taxon>Eukaryota</taxon>
        <taxon>Fungi</taxon>
        <taxon>Dikarya</taxon>
        <taxon>Ascomycota</taxon>
        <taxon>Pezizomycotina</taxon>
        <taxon>Orbiliomycetes</taxon>
        <taxon>Orbiliales</taxon>
        <taxon>Orbiliaceae</taxon>
        <taxon>Orbilia</taxon>
    </lineage>
</organism>
<proteinExistence type="inferred from homology"/>
<name>A0A7C8U2N2_ORBOL</name>
<evidence type="ECO:0000256" key="2">
    <source>
        <dbReference type="ARBA" id="ARBA00010289"/>
    </source>
</evidence>
<dbReference type="Pfam" id="PF02104">
    <property type="entry name" value="SURF1"/>
    <property type="match status" value="1"/>
</dbReference>
<evidence type="ECO:0000259" key="14">
    <source>
        <dbReference type="SMART" id="SM01281"/>
    </source>
</evidence>
<evidence type="ECO:0000256" key="8">
    <source>
        <dbReference type="ARBA" id="ARBA00023163"/>
    </source>
</evidence>